<keyword evidence="6" id="KW-1185">Reference proteome</keyword>
<dbReference type="RefSeq" id="WP_080172985.1">
    <property type="nucleotide sequence ID" value="NZ_AP024854.1"/>
</dbReference>
<dbReference type="InterPro" id="IPR007896">
    <property type="entry name" value="BTP_bacteria"/>
</dbReference>
<evidence type="ECO:0000256" key="1">
    <source>
        <dbReference type="SAM" id="Phobius"/>
    </source>
</evidence>
<dbReference type="InterPro" id="IPR058208">
    <property type="entry name" value="PACE"/>
</dbReference>
<reference evidence="4 5" key="1">
    <citation type="submission" date="2017-02" db="EMBL/GenBank/DDBJ databases">
        <authorList>
            <person name="Peterson S.W."/>
        </authorList>
    </citation>
    <scope>NUCLEOTIDE SEQUENCE [LARGE SCALE GENOMIC DNA]</scope>
    <source>
        <strain evidence="4 5">CECT 9189</strain>
    </source>
</reference>
<feature type="domain" description="Chlorhexidine efflux transporter" evidence="2">
    <location>
        <begin position="74"/>
        <end position="136"/>
    </location>
</feature>
<evidence type="ECO:0000313" key="4">
    <source>
        <dbReference type="EMBL" id="SJZ39905.1"/>
    </source>
</evidence>
<dbReference type="EMBL" id="FUWP01000001">
    <property type="protein sequence ID" value="SJZ39905.1"/>
    <property type="molecule type" value="Genomic_DNA"/>
</dbReference>
<name>A0A1T4KC63_9GAMM</name>
<gene>
    <name evidence="4" type="ORF">CZ814_00176</name>
    <name evidence="3" type="ORF">VXS06_11640</name>
</gene>
<evidence type="ECO:0000313" key="6">
    <source>
        <dbReference type="Proteomes" id="UP001306119"/>
    </source>
</evidence>
<keyword evidence="1" id="KW-0472">Membrane</keyword>
<dbReference type="AlphaFoldDB" id="A0A1T4KC63"/>
<dbReference type="Pfam" id="PF05232">
    <property type="entry name" value="BTP"/>
    <property type="match status" value="2"/>
</dbReference>
<dbReference type="NCBIfam" id="NF033664">
    <property type="entry name" value="PACE_transport"/>
    <property type="match status" value="1"/>
</dbReference>
<keyword evidence="1 4" id="KW-0812">Transmembrane</keyword>
<accession>A0A1T4KC63</accession>
<feature type="domain" description="Chlorhexidine efflux transporter" evidence="2">
    <location>
        <begin position="8"/>
        <end position="66"/>
    </location>
</feature>
<dbReference type="Proteomes" id="UP001306119">
    <property type="component" value="Unassembled WGS sequence"/>
</dbReference>
<dbReference type="EMBL" id="JAYXUG010000008">
    <property type="protein sequence ID" value="MEC6832409.1"/>
    <property type="molecule type" value="Genomic_DNA"/>
</dbReference>
<feature type="transmembrane region" description="Helical" evidence="1">
    <location>
        <begin position="114"/>
        <end position="135"/>
    </location>
</feature>
<sequence>MIVLAPRSRKLVYAVSFEILAIILSTFLLAMLNHGESSNSLPVAFMVSTIALLWNYAFNSCFELIETKLHIKKRTLYVRLAHSILFELGLFLFTIPLYMWWYDVSLIKAISMEMAILVFFLIYTFIFTLLFDLVFQTNNAMTTAAAGHE</sequence>
<proteinExistence type="predicted"/>
<protein>
    <submittedName>
        <fullName evidence="4">Bacterial Transmembrane Pair family protein</fullName>
    </submittedName>
    <submittedName>
        <fullName evidence="3">PACE efflux transporter</fullName>
    </submittedName>
</protein>
<evidence type="ECO:0000313" key="3">
    <source>
        <dbReference type="EMBL" id="MEC6832409.1"/>
    </source>
</evidence>
<dbReference type="OrthoDB" id="1631120at2"/>
<feature type="transmembrane region" description="Helical" evidence="1">
    <location>
        <begin position="44"/>
        <end position="65"/>
    </location>
</feature>
<evidence type="ECO:0000313" key="5">
    <source>
        <dbReference type="Proteomes" id="UP000191116"/>
    </source>
</evidence>
<keyword evidence="1" id="KW-1133">Transmembrane helix</keyword>
<evidence type="ECO:0000259" key="2">
    <source>
        <dbReference type="Pfam" id="PF05232"/>
    </source>
</evidence>
<feature type="transmembrane region" description="Helical" evidence="1">
    <location>
        <begin position="77"/>
        <end position="102"/>
    </location>
</feature>
<reference evidence="3 6" key="2">
    <citation type="submission" date="2024-01" db="EMBL/GenBank/DDBJ databases">
        <title>Active colonisers of the gastrointestinal tract of Atlantic salmon farmed in a warm water region.</title>
        <authorList>
            <person name="Bowman J.P."/>
        </authorList>
    </citation>
    <scope>NUCLEOTIDE SEQUENCE [LARGE SCALE GENOMIC DNA]</scope>
    <source>
        <strain evidence="3 6">S3MW1</strain>
    </source>
</reference>
<feature type="transmembrane region" description="Helical" evidence="1">
    <location>
        <begin position="12"/>
        <end position="32"/>
    </location>
</feature>
<organism evidence="4 5">
    <name type="scientific">Photobacterium toruni</name>
    <dbReference type="NCBI Taxonomy" id="1935446"/>
    <lineage>
        <taxon>Bacteria</taxon>
        <taxon>Pseudomonadati</taxon>
        <taxon>Pseudomonadota</taxon>
        <taxon>Gammaproteobacteria</taxon>
        <taxon>Vibrionales</taxon>
        <taxon>Vibrionaceae</taxon>
        <taxon>Photobacterium</taxon>
    </lineage>
</organism>
<dbReference type="Proteomes" id="UP000191116">
    <property type="component" value="Unassembled WGS sequence"/>
</dbReference>